<dbReference type="PANTHER" id="PTHR36174">
    <property type="entry name" value="LIPID II:GLYCINE GLYCYLTRANSFERASE"/>
    <property type="match status" value="1"/>
</dbReference>
<dbReference type="Gene3D" id="3.40.630.30">
    <property type="match status" value="1"/>
</dbReference>
<dbReference type="GO" id="GO:0016740">
    <property type="term" value="F:transferase activity"/>
    <property type="evidence" value="ECO:0007669"/>
    <property type="project" value="UniProtKB-KW"/>
</dbReference>
<evidence type="ECO:0000313" key="2">
    <source>
        <dbReference type="EMBL" id="TYP87213.1"/>
    </source>
</evidence>
<protein>
    <submittedName>
        <fullName evidence="2">CelD/BcsL family acetyltransferase involved in cellulose biosynthesis</fullName>
    </submittedName>
</protein>
<dbReference type="SUPFAM" id="SSF55729">
    <property type="entry name" value="Acyl-CoA N-acyltransferases (Nat)"/>
    <property type="match status" value="1"/>
</dbReference>
<dbReference type="InterPro" id="IPR016181">
    <property type="entry name" value="Acyl_CoA_acyltransferase"/>
</dbReference>
<dbReference type="InterPro" id="IPR050644">
    <property type="entry name" value="PG_Glycine_Bridge_Synth"/>
</dbReference>
<accession>A0A5S5CU18</accession>
<keyword evidence="3" id="KW-1185">Reference proteome</keyword>
<sequence length="361" mass="38037">MPVTRARLLAAPAPRAEWRALLAADPEALPYQTPGWTDAVVATSGGRDASRLYELPSGLRAVLPAVARPGAPLARRVGVLSSQPYGWGMGGLVVPARDLDPADVAAVFADLAASGGVLTALRPAPRRAASYRAAALPGVLRVAHTAHVLDLAGGFDAVWRDRATGKARRAVRKAEAAGVTVEVDATGRLVPVFDALYRQSVRRWAEQSHEPLWLARLRSQRSDPERKFAAVATALGAACRVRVACLAGRPVAAIITLHSPGHVAYWRGAMDKEAAGPVRANDLLHRTVIEAAAAEGAGHYHLGESAPGSGLARFKESLGAEPVAYEGYRLERLPLTRADAAVRGLVKRALRSGDRPAPAPG</sequence>
<proteinExistence type="predicted"/>
<dbReference type="AlphaFoldDB" id="A0A5S5CU18"/>
<dbReference type="Pfam" id="PF13480">
    <property type="entry name" value="Acetyltransf_6"/>
    <property type="match status" value="1"/>
</dbReference>
<keyword evidence="2" id="KW-0808">Transferase</keyword>
<dbReference type="Proteomes" id="UP000322499">
    <property type="component" value="Unassembled WGS sequence"/>
</dbReference>
<dbReference type="PANTHER" id="PTHR36174:SF1">
    <property type="entry name" value="LIPID II:GLYCINE GLYCYLTRANSFERASE"/>
    <property type="match status" value="1"/>
</dbReference>
<comment type="caution">
    <text evidence="2">The sequence shown here is derived from an EMBL/GenBank/DDBJ whole genome shotgun (WGS) entry which is preliminary data.</text>
</comment>
<evidence type="ECO:0000259" key="1">
    <source>
        <dbReference type="Pfam" id="PF13480"/>
    </source>
</evidence>
<dbReference type="InterPro" id="IPR038740">
    <property type="entry name" value="BioF2-like_GNAT_dom"/>
</dbReference>
<dbReference type="EMBL" id="VNHW01000007">
    <property type="protein sequence ID" value="TYP87213.1"/>
    <property type="molecule type" value="Genomic_DNA"/>
</dbReference>
<dbReference type="RefSeq" id="WP_166533472.1">
    <property type="nucleotide sequence ID" value="NZ_VNHW01000007.1"/>
</dbReference>
<reference evidence="2 3" key="1">
    <citation type="submission" date="2019-07" db="EMBL/GenBank/DDBJ databases">
        <title>Genomic Encyclopedia of Archaeal and Bacterial Type Strains, Phase II (KMG-II): from individual species to whole genera.</title>
        <authorList>
            <person name="Goeker M."/>
        </authorList>
    </citation>
    <scope>NUCLEOTIDE SEQUENCE [LARGE SCALE GENOMIC DNA]</scope>
    <source>
        <strain evidence="2 3">DSM 46842</strain>
    </source>
</reference>
<feature type="domain" description="BioF2-like acetyltransferase" evidence="1">
    <location>
        <begin position="166"/>
        <end position="305"/>
    </location>
</feature>
<evidence type="ECO:0000313" key="3">
    <source>
        <dbReference type="Proteomes" id="UP000322499"/>
    </source>
</evidence>
<name>A0A5S5CU18_9ACTN</name>
<organism evidence="2 3">
    <name type="scientific">Blastococcus xanthinilyticus</name>
    <dbReference type="NCBI Taxonomy" id="1564164"/>
    <lineage>
        <taxon>Bacteria</taxon>
        <taxon>Bacillati</taxon>
        <taxon>Actinomycetota</taxon>
        <taxon>Actinomycetes</taxon>
        <taxon>Geodermatophilales</taxon>
        <taxon>Geodermatophilaceae</taxon>
        <taxon>Blastococcus</taxon>
    </lineage>
</organism>
<gene>
    <name evidence="2" type="ORF">BD833_107153</name>
</gene>